<evidence type="ECO:0000313" key="2">
    <source>
        <dbReference type="Proteomes" id="UP000015103"/>
    </source>
</evidence>
<dbReference type="InParanoid" id="T1H9T9"/>
<name>T1H9T9_RHOPR</name>
<dbReference type="PANTHER" id="PTHR16442">
    <property type="entry name" value="RING FINGER PROTEIN 17"/>
    <property type="match status" value="1"/>
</dbReference>
<keyword evidence="2" id="KW-1185">Reference proteome</keyword>
<reference evidence="1" key="1">
    <citation type="submission" date="2015-05" db="UniProtKB">
        <authorList>
            <consortium name="EnsemblMetazoa"/>
        </authorList>
    </citation>
    <scope>IDENTIFICATION</scope>
</reference>
<dbReference type="EnsemblMetazoa" id="RPRC000793-RA">
    <property type="protein sequence ID" value="RPRC000793-PA"/>
    <property type="gene ID" value="RPRC000793"/>
</dbReference>
<organism evidence="1 2">
    <name type="scientific">Rhodnius prolixus</name>
    <name type="common">Triatomid bug</name>
    <dbReference type="NCBI Taxonomy" id="13249"/>
    <lineage>
        <taxon>Eukaryota</taxon>
        <taxon>Metazoa</taxon>
        <taxon>Ecdysozoa</taxon>
        <taxon>Arthropoda</taxon>
        <taxon>Hexapoda</taxon>
        <taxon>Insecta</taxon>
        <taxon>Pterygota</taxon>
        <taxon>Neoptera</taxon>
        <taxon>Paraneoptera</taxon>
        <taxon>Hemiptera</taxon>
        <taxon>Heteroptera</taxon>
        <taxon>Panheteroptera</taxon>
        <taxon>Cimicomorpha</taxon>
        <taxon>Reduviidae</taxon>
        <taxon>Triatominae</taxon>
        <taxon>Rhodnius</taxon>
    </lineage>
</organism>
<dbReference type="VEuPathDB" id="VectorBase:RPRC000793"/>
<protein>
    <submittedName>
        <fullName evidence="1">Tudor domain-containing protein</fullName>
    </submittedName>
</protein>
<dbReference type="SMART" id="SM00333">
    <property type="entry name" value="TUDOR"/>
    <property type="match status" value="1"/>
</dbReference>
<dbReference type="AlphaFoldDB" id="T1H9T9"/>
<dbReference type="PROSITE" id="PS50304">
    <property type="entry name" value="TUDOR"/>
    <property type="match status" value="1"/>
</dbReference>
<dbReference type="InterPro" id="IPR002999">
    <property type="entry name" value="Tudor"/>
</dbReference>
<accession>T1H9T9</accession>
<dbReference type="Gene3D" id="2.40.50.90">
    <property type="match status" value="1"/>
</dbReference>
<dbReference type="GO" id="GO:0005737">
    <property type="term" value="C:cytoplasm"/>
    <property type="evidence" value="ECO:0007669"/>
    <property type="project" value="UniProtKB-ARBA"/>
</dbReference>
<dbReference type="STRING" id="13249.T1H9T9"/>
<sequence length="532" mass="60845">MSDRHIWMNMQLNRQPNVLIKLSQDKWKIGTKCIAHFTEAGQLAYYRTVILNVDMKLGLAQVFYIDYGNEMEIKLEELMDYSEHLINCGIKDEPPLAIECTLAEIQPSARLNPKGYWSKDSISVFSNYFEDKSCIALIYSIVGNVMSVTLFKPEKLEKVDEFSHNLSFNHEFVERGFAEMAEEPYLSRENHVMRTMAQKSPEALKLYTPSYLPDDPYAHFQFEPPSEKECQTKVLLKGPKSPLEMSLYSLSKKCLGKEVQVEWNSVNSVLLDNVPMDTHDRLMVAAHVTQSSSSDRLTLRNTTLLPNMHGLPSLMVLLFAPKVELRTDPEREELTGALCGLGFDPESGDSYHPENDVEIMFDTKFNLEDLENINKLRFWMNFIVGDALYNNLETCSPRIIQAQRKIKEYLLILINKKRPSRAQTMFDNSFAWDQLPQDVLLDPLGPKSSSSTSIYSLIWGVELSSGPKFSKIEAIKSHLELLQGYSDGADVMRTGTKCELCQVYVDDLQALRLHLQTNLHKTNLIQFSCTFN</sequence>
<dbReference type="HOGENOM" id="CLU_512251_0_0_1"/>
<dbReference type="eggNOG" id="KOG0920">
    <property type="taxonomic scope" value="Eukaryota"/>
</dbReference>
<dbReference type="EMBL" id="ACPB03022493">
    <property type="status" value="NOT_ANNOTATED_CDS"/>
    <property type="molecule type" value="Genomic_DNA"/>
</dbReference>
<dbReference type="Proteomes" id="UP000015103">
    <property type="component" value="Unassembled WGS sequence"/>
</dbReference>
<dbReference type="SUPFAM" id="SSF63748">
    <property type="entry name" value="Tudor/PWWP/MBT"/>
    <property type="match status" value="1"/>
</dbReference>
<dbReference type="PANTHER" id="PTHR16442:SF1">
    <property type="entry name" value="RING FINGER PROTEIN 17"/>
    <property type="match status" value="1"/>
</dbReference>
<dbReference type="Gene3D" id="2.30.30.140">
    <property type="match status" value="1"/>
</dbReference>
<dbReference type="InterPro" id="IPR035437">
    <property type="entry name" value="SNase_OB-fold_sf"/>
</dbReference>
<dbReference type="Pfam" id="PF00567">
    <property type="entry name" value="TUDOR"/>
    <property type="match status" value="1"/>
</dbReference>
<proteinExistence type="predicted"/>
<evidence type="ECO:0000313" key="1">
    <source>
        <dbReference type="EnsemblMetazoa" id="RPRC000793-PA"/>
    </source>
</evidence>